<protein>
    <submittedName>
        <fullName evidence="1">Uncharacterized protein</fullName>
    </submittedName>
</protein>
<organism evidence="1 2">
    <name type="scientific">Stentor coeruleus</name>
    <dbReference type="NCBI Taxonomy" id="5963"/>
    <lineage>
        <taxon>Eukaryota</taxon>
        <taxon>Sar</taxon>
        <taxon>Alveolata</taxon>
        <taxon>Ciliophora</taxon>
        <taxon>Postciliodesmatophora</taxon>
        <taxon>Heterotrichea</taxon>
        <taxon>Heterotrichida</taxon>
        <taxon>Stentoridae</taxon>
        <taxon>Stentor</taxon>
    </lineage>
</organism>
<keyword evidence="2" id="KW-1185">Reference proteome</keyword>
<evidence type="ECO:0000313" key="1">
    <source>
        <dbReference type="EMBL" id="OMJ88485.1"/>
    </source>
</evidence>
<accession>A0A1R2CHQ5</accession>
<sequence length="175" mass="20155">MSETSLFLARNDYPSFVHALISLLQSQILQMIKLHGIDKSWSSKFNTVYNKMINLEIKHIHEPSYSQSTKDLFNFLNRSIPSQNSGRSRASSISHASQKLRPKSINNQISFTSGMYPSNITSRTNKNSANIYYSKIMNNFLNDKRSPIKVQKKTPRRGAETKDFWILGDEIKHIE</sequence>
<dbReference type="AlphaFoldDB" id="A0A1R2CHQ5"/>
<reference evidence="1 2" key="1">
    <citation type="submission" date="2016-11" db="EMBL/GenBank/DDBJ databases">
        <title>The macronuclear genome of Stentor coeruleus: a giant cell with tiny introns.</title>
        <authorList>
            <person name="Slabodnick M."/>
            <person name="Ruby J.G."/>
            <person name="Reiff S.B."/>
            <person name="Swart E.C."/>
            <person name="Gosai S."/>
            <person name="Prabakaran S."/>
            <person name="Witkowska E."/>
            <person name="Larue G.E."/>
            <person name="Fisher S."/>
            <person name="Freeman R.M."/>
            <person name="Gunawardena J."/>
            <person name="Chu W."/>
            <person name="Stover N.A."/>
            <person name="Gregory B.D."/>
            <person name="Nowacki M."/>
            <person name="Derisi J."/>
            <person name="Roy S.W."/>
            <person name="Marshall W.F."/>
            <person name="Sood P."/>
        </authorList>
    </citation>
    <scope>NUCLEOTIDE SEQUENCE [LARGE SCALE GENOMIC DNA]</scope>
    <source>
        <strain evidence="1">WM001</strain>
    </source>
</reference>
<evidence type="ECO:0000313" key="2">
    <source>
        <dbReference type="Proteomes" id="UP000187209"/>
    </source>
</evidence>
<comment type="caution">
    <text evidence="1">The sequence shown here is derived from an EMBL/GenBank/DDBJ whole genome shotgun (WGS) entry which is preliminary data.</text>
</comment>
<dbReference type="Proteomes" id="UP000187209">
    <property type="component" value="Unassembled WGS sequence"/>
</dbReference>
<name>A0A1R2CHQ5_9CILI</name>
<dbReference type="EMBL" id="MPUH01000150">
    <property type="protein sequence ID" value="OMJ88485.1"/>
    <property type="molecule type" value="Genomic_DNA"/>
</dbReference>
<gene>
    <name evidence="1" type="ORF">SteCoe_9615</name>
</gene>
<proteinExistence type="predicted"/>